<organism evidence="7 8">
    <name type="scientific">Syntrophothermus lipocalidus (strain DSM 12680 / TGB-C1)</name>
    <dbReference type="NCBI Taxonomy" id="643648"/>
    <lineage>
        <taxon>Bacteria</taxon>
        <taxon>Bacillati</taxon>
        <taxon>Bacillota</taxon>
        <taxon>Clostridia</taxon>
        <taxon>Eubacteriales</taxon>
        <taxon>Syntrophomonadaceae</taxon>
        <taxon>Syntrophothermus</taxon>
    </lineage>
</organism>
<dbReference type="EMBL" id="CP002048">
    <property type="protein sequence ID" value="ADI01444.1"/>
    <property type="molecule type" value="Genomic_DNA"/>
</dbReference>
<evidence type="ECO:0000256" key="2">
    <source>
        <dbReference type="ARBA" id="ARBA00022840"/>
    </source>
</evidence>
<dbReference type="InterPro" id="IPR027417">
    <property type="entry name" value="P-loop_NTPase"/>
</dbReference>
<keyword evidence="1" id="KW-0547">Nucleotide-binding</keyword>
<dbReference type="eggNOG" id="COG3829">
    <property type="taxonomic scope" value="Bacteria"/>
</dbReference>
<dbReference type="Gene3D" id="1.10.10.60">
    <property type="entry name" value="Homeodomain-like"/>
    <property type="match status" value="1"/>
</dbReference>
<evidence type="ECO:0000313" key="8">
    <source>
        <dbReference type="Proteomes" id="UP000000378"/>
    </source>
</evidence>
<evidence type="ECO:0000256" key="4">
    <source>
        <dbReference type="ARBA" id="ARBA00023125"/>
    </source>
</evidence>
<dbReference type="Pfam" id="PF02954">
    <property type="entry name" value="HTH_8"/>
    <property type="match status" value="1"/>
</dbReference>
<keyword evidence="3" id="KW-0805">Transcription regulation</keyword>
<dbReference type="SUPFAM" id="SSF46689">
    <property type="entry name" value="Homeodomain-like"/>
    <property type="match status" value="1"/>
</dbReference>
<name>D7CL59_SYNLT</name>
<evidence type="ECO:0000256" key="3">
    <source>
        <dbReference type="ARBA" id="ARBA00023015"/>
    </source>
</evidence>
<reference evidence="8" key="1">
    <citation type="journal article" date="2010" name="Stand. Genomic Sci.">
        <title>Complete genome sequence of Syntrophothermus lipocalidus type strain (TGB-C1T).</title>
        <authorList>
            <consortium name="US DOE Joint Genome Institute (JGI-PGF)"/>
            <person name="Djao O."/>
            <person name="Zhang X."/>
            <person name="Lucas S."/>
            <person name="Lapidus A."/>
            <person name="Glavina Del Rio T."/>
            <person name="Nolan M."/>
            <person name="Tice H."/>
            <person name="Cheng J."/>
            <person name="Han C."/>
            <person name="Tapia R."/>
            <person name="Goodwin L."/>
            <person name="Pitluck S."/>
            <person name="Liolios K."/>
            <person name="Ivanova N."/>
            <person name="Mavromatis K."/>
            <person name="Mikhailova N."/>
            <person name="Ovchinnikova G."/>
            <person name="Pati A."/>
            <person name="Brambilla E."/>
            <person name="Chen A."/>
            <person name="Palaniappan K."/>
            <person name="Land M."/>
            <person name="Hauser L."/>
            <person name="Chang Y."/>
            <person name="Jeffries C."/>
            <person name="Rohde M."/>
            <person name="Sikorski J."/>
            <person name="Spring S."/>
            <person name="Goker M."/>
            <person name="Detter J."/>
            <person name="Woyke T."/>
            <person name="Bristow J."/>
            <person name="Eisen J."/>
            <person name="Markowitz V."/>
            <person name="Hugenholtz P."/>
            <person name="Kyrpides N."/>
            <person name="Klenk H."/>
        </authorList>
    </citation>
    <scope>NUCLEOTIDE SEQUENCE [LARGE SCALE GENOMIC DNA]</scope>
    <source>
        <strain evidence="8">DSM 12680 / TGB-C1</strain>
    </source>
</reference>
<dbReference type="FunFam" id="3.40.50.300:FF:000006">
    <property type="entry name" value="DNA-binding transcriptional regulator NtrC"/>
    <property type="match status" value="1"/>
</dbReference>
<dbReference type="Gene3D" id="1.10.8.60">
    <property type="match status" value="1"/>
</dbReference>
<dbReference type="InterPro" id="IPR002197">
    <property type="entry name" value="HTH_Fis"/>
</dbReference>
<dbReference type="PROSITE" id="PS00675">
    <property type="entry name" value="SIGMA54_INTERACT_1"/>
    <property type="match status" value="1"/>
</dbReference>
<sequence>MVDTSRLPGIDKKHRVSMKDLLSTIDGQVGVYLTDGAAFTLGVSRAYEELTQIAEEEVINRHMRELEEAKFIDKSVTLLVLKNKAPLTIQQKILRSKKKVIVTGNPVFNQEGEILLVATTVCPTNEKNEFLATLESTPHVLSAIENMVATSKAMQRVLLRAIRAAATDSTVLLIGESGVGKEVVARVIHQSSQRRSKAFVKVNVASLPDELIESELFGYQPGAFTGATKSGKVGLAKAADGGTLFLDEISEIPLSSQAKLLRLLQEKEFIPIGGVTSTRVDVRFIAATNKNLEEMVEKGEFRQDLYYRLNVIPIHIPPLRERKEDIHPLAEMFLDKFRRRFSIDKKLCPSGLQALLDHNWPGNVRELENLLERLVVLYPQSKITRELVENELGTRCVKTRNGSFQVSSTVIKEKKDLSHAVDSFEKQLIEQTLRQCNFDLRKTAKALGIHRTTLLRKMRKYGIN</sequence>
<keyword evidence="4" id="KW-0238">DNA-binding</keyword>
<dbReference type="Pfam" id="PF25601">
    <property type="entry name" value="AAA_lid_14"/>
    <property type="match status" value="1"/>
</dbReference>
<evidence type="ECO:0000256" key="1">
    <source>
        <dbReference type="ARBA" id="ARBA00022741"/>
    </source>
</evidence>
<proteinExistence type="predicted"/>
<dbReference type="Gene3D" id="3.30.450.20">
    <property type="entry name" value="PAS domain"/>
    <property type="match status" value="1"/>
</dbReference>
<dbReference type="InterPro" id="IPR025662">
    <property type="entry name" value="Sigma_54_int_dom_ATP-bd_1"/>
</dbReference>
<dbReference type="InterPro" id="IPR002078">
    <property type="entry name" value="Sigma_54_int"/>
</dbReference>
<dbReference type="STRING" id="643648.Slip_0661"/>
<evidence type="ECO:0000256" key="5">
    <source>
        <dbReference type="ARBA" id="ARBA00023163"/>
    </source>
</evidence>
<dbReference type="AlphaFoldDB" id="D7CL59"/>
<dbReference type="InterPro" id="IPR013767">
    <property type="entry name" value="PAS_fold"/>
</dbReference>
<dbReference type="InterPro" id="IPR035965">
    <property type="entry name" value="PAS-like_dom_sf"/>
</dbReference>
<dbReference type="Pfam" id="PF00989">
    <property type="entry name" value="PAS"/>
    <property type="match status" value="1"/>
</dbReference>
<dbReference type="InterPro" id="IPR003593">
    <property type="entry name" value="AAA+_ATPase"/>
</dbReference>
<dbReference type="SUPFAM" id="SSF52540">
    <property type="entry name" value="P-loop containing nucleoside triphosphate hydrolases"/>
    <property type="match status" value="1"/>
</dbReference>
<dbReference type="GO" id="GO:0043565">
    <property type="term" value="F:sequence-specific DNA binding"/>
    <property type="evidence" value="ECO:0007669"/>
    <property type="project" value="InterPro"/>
</dbReference>
<reference evidence="7 8" key="2">
    <citation type="journal article" date="2010" name="Stand. Genomic Sci.">
        <title>Complete genome sequence of Syntrophothermus lipocalidus type strain (TGB-C1).</title>
        <authorList>
            <person name="Djao O.D."/>
            <person name="Zhang X."/>
            <person name="Lucas S."/>
            <person name="Lapidus A."/>
            <person name="Del Rio T.G."/>
            <person name="Nolan M."/>
            <person name="Tice H."/>
            <person name="Cheng J.F."/>
            <person name="Han C."/>
            <person name="Tapia R."/>
            <person name="Goodwin L."/>
            <person name="Pitluck S."/>
            <person name="Liolios K."/>
            <person name="Ivanova N."/>
            <person name="Mavromatis K."/>
            <person name="Mikhailova N."/>
            <person name="Ovchinnikova G."/>
            <person name="Pati A."/>
            <person name="Brambilla E."/>
            <person name="Chen A."/>
            <person name="Palaniappan K."/>
            <person name="Land M."/>
            <person name="Hauser L."/>
            <person name="Chang Y.J."/>
            <person name="Jeffries C.D."/>
            <person name="Rohde M."/>
            <person name="Sikorski J."/>
            <person name="Spring S."/>
            <person name="Goker M."/>
            <person name="Detter J.C."/>
            <person name="Woyke T."/>
            <person name="Bristow J."/>
            <person name="Eisen J.A."/>
            <person name="Markowitz V."/>
            <person name="Hugenholtz P."/>
            <person name="Kyrpides N.C."/>
            <person name="Klenk H.P."/>
        </authorList>
    </citation>
    <scope>NUCLEOTIDE SEQUENCE [LARGE SCALE GENOMIC DNA]</scope>
    <source>
        <strain evidence="8">DSM 12680 / TGB-C1</strain>
    </source>
</reference>
<dbReference type="PROSITE" id="PS00688">
    <property type="entry name" value="SIGMA54_INTERACT_3"/>
    <property type="match status" value="1"/>
</dbReference>
<dbReference type="PROSITE" id="PS50045">
    <property type="entry name" value="SIGMA54_INTERACT_4"/>
    <property type="match status" value="1"/>
</dbReference>
<keyword evidence="8" id="KW-1185">Reference proteome</keyword>
<dbReference type="InterPro" id="IPR025943">
    <property type="entry name" value="Sigma_54_int_dom_ATP-bd_2"/>
</dbReference>
<dbReference type="GO" id="GO:0005524">
    <property type="term" value="F:ATP binding"/>
    <property type="evidence" value="ECO:0007669"/>
    <property type="project" value="UniProtKB-KW"/>
</dbReference>
<protein>
    <submittedName>
        <fullName evidence="7">PAS modulated sigma54 specific transcriptional regulator, Fis family</fullName>
    </submittedName>
</protein>
<dbReference type="KEGG" id="slp:Slip_0661"/>
<feature type="domain" description="Sigma-54 factor interaction" evidence="6">
    <location>
        <begin position="147"/>
        <end position="376"/>
    </location>
</feature>
<dbReference type="PANTHER" id="PTHR32071">
    <property type="entry name" value="TRANSCRIPTIONAL REGULATORY PROTEIN"/>
    <property type="match status" value="1"/>
</dbReference>
<dbReference type="InterPro" id="IPR009057">
    <property type="entry name" value="Homeodomain-like_sf"/>
</dbReference>
<dbReference type="Proteomes" id="UP000000378">
    <property type="component" value="Chromosome"/>
</dbReference>
<evidence type="ECO:0000313" key="7">
    <source>
        <dbReference type="EMBL" id="ADI01444.1"/>
    </source>
</evidence>
<evidence type="ECO:0000259" key="6">
    <source>
        <dbReference type="PROSITE" id="PS50045"/>
    </source>
</evidence>
<accession>D7CL59</accession>
<dbReference type="SUPFAM" id="SSF55785">
    <property type="entry name" value="PYP-like sensor domain (PAS domain)"/>
    <property type="match status" value="1"/>
</dbReference>
<dbReference type="SMART" id="SM00382">
    <property type="entry name" value="AAA"/>
    <property type="match status" value="1"/>
</dbReference>
<dbReference type="InterPro" id="IPR025944">
    <property type="entry name" value="Sigma_54_int_dom_CS"/>
</dbReference>
<dbReference type="CDD" id="cd00009">
    <property type="entry name" value="AAA"/>
    <property type="match status" value="1"/>
</dbReference>
<dbReference type="InterPro" id="IPR058031">
    <property type="entry name" value="AAA_lid_NorR"/>
</dbReference>
<keyword evidence="2" id="KW-0067">ATP-binding</keyword>
<dbReference type="Pfam" id="PF00158">
    <property type="entry name" value="Sigma54_activat"/>
    <property type="match status" value="1"/>
</dbReference>
<dbReference type="GO" id="GO:0006355">
    <property type="term" value="P:regulation of DNA-templated transcription"/>
    <property type="evidence" value="ECO:0007669"/>
    <property type="project" value="InterPro"/>
</dbReference>
<dbReference type="PRINTS" id="PR01590">
    <property type="entry name" value="HTHFIS"/>
</dbReference>
<dbReference type="HOGENOM" id="CLU_000445_8_1_9"/>
<dbReference type="Gene3D" id="3.40.50.300">
    <property type="entry name" value="P-loop containing nucleotide triphosphate hydrolases"/>
    <property type="match status" value="1"/>
</dbReference>
<keyword evidence="5" id="KW-0804">Transcription</keyword>
<dbReference type="PROSITE" id="PS00676">
    <property type="entry name" value="SIGMA54_INTERACT_2"/>
    <property type="match status" value="1"/>
</dbReference>
<gene>
    <name evidence="7" type="ordered locus">Slip_0661</name>
</gene>